<evidence type="ECO:0000313" key="7">
    <source>
        <dbReference type="EMBL" id="RCH88113.1"/>
    </source>
</evidence>
<dbReference type="GO" id="GO:0016020">
    <property type="term" value="C:membrane"/>
    <property type="evidence" value="ECO:0007669"/>
    <property type="project" value="UniProtKB-SubCell"/>
</dbReference>
<keyword evidence="3 6" id="KW-0812">Transmembrane</keyword>
<organism evidence="7 8">
    <name type="scientific">Rhizopus stolonifer</name>
    <name type="common">Rhizopus nigricans</name>
    <dbReference type="NCBI Taxonomy" id="4846"/>
    <lineage>
        <taxon>Eukaryota</taxon>
        <taxon>Fungi</taxon>
        <taxon>Fungi incertae sedis</taxon>
        <taxon>Mucoromycota</taxon>
        <taxon>Mucoromycotina</taxon>
        <taxon>Mucoromycetes</taxon>
        <taxon>Mucorales</taxon>
        <taxon>Mucorineae</taxon>
        <taxon>Rhizopodaceae</taxon>
        <taxon>Rhizopus</taxon>
    </lineage>
</organism>
<feature type="transmembrane region" description="Helical" evidence="6">
    <location>
        <begin position="188"/>
        <end position="208"/>
    </location>
</feature>
<feature type="transmembrane region" description="Helical" evidence="6">
    <location>
        <begin position="69"/>
        <end position="89"/>
    </location>
</feature>
<dbReference type="STRING" id="4846.A0A367JDU3"/>
<protein>
    <recommendedName>
        <fullName evidence="9">Surfeit locus protein 4</fullName>
    </recommendedName>
</protein>
<evidence type="ECO:0000256" key="2">
    <source>
        <dbReference type="ARBA" id="ARBA00006945"/>
    </source>
</evidence>
<dbReference type="Pfam" id="PF02077">
    <property type="entry name" value="SURF4"/>
    <property type="match status" value="1"/>
</dbReference>
<comment type="caution">
    <text evidence="7">The sequence shown here is derived from an EMBL/GenBank/DDBJ whole genome shotgun (WGS) entry which is preliminary data.</text>
</comment>
<comment type="subcellular location">
    <subcellularLocation>
        <location evidence="1">Membrane</location>
        <topology evidence="1">Multi-pass membrane protein</topology>
    </subcellularLocation>
</comment>
<feature type="transmembrane region" description="Helical" evidence="6">
    <location>
        <begin position="215"/>
        <end position="232"/>
    </location>
</feature>
<dbReference type="InterPro" id="IPR002995">
    <property type="entry name" value="Surf4"/>
</dbReference>
<keyword evidence="8" id="KW-1185">Reference proteome</keyword>
<accession>A0A367JDU3</accession>
<feature type="transmembrane region" description="Helical" evidence="6">
    <location>
        <begin position="164"/>
        <end position="182"/>
    </location>
</feature>
<dbReference type="OrthoDB" id="7859621at2759"/>
<dbReference type="EMBL" id="PJQM01003585">
    <property type="protein sequence ID" value="RCH88113.1"/>
    <property type="molecule type" value="Genomic_DNA"/>
</dbReference>
<evidence type="ECO:0000313" key="8">
    <source>
        <dbReference type="Proteomes" id="UP000253551"/>
    </source>
</evidence>
<comment type="similarity">
    <text evidence="2">Belongs to the SURF4 family.</text>
</comment>
<feature type="transmembrane region" description="Helical" evidence="6">
    <location>
        <begin position="96"/>
        <end position="115"/>
    </location>
</feature>
<keyword evidence="4 6" id="KW-1133">Transmembrane helix</keyword>
<feature type="transmembrane region" description="Helical" evidence="6">
    <location>
        <begin position="247"/>
        <end position="267"/>
    </location>
</feature>
<gene>
    <name evidence="7" type="ORF">CU098_009463</name>
</gene>
<evidence type="ECO:0008006" key="9">
    <source>
        <dbReference type="Google" id="ProtNLM"/>
    </source>
</evidence>
<dbReference type="AlphaFoldDB" id="A0A367JDU3"/>
<dbReference type="Proteomes" id="UP000253551">
    <property type="component" value="Unassembled WGS sequence"/>
</dbReference>
<sequence>MDVQQTIKQVSSRLEDAIDTVGQPVKPYLPALSRFLIVVTFYEDALRILCQWSSQHDFLAYTRGFPAGLSHLFLLLNVLAMIVFSSAIVAKRHVSISVYALAGVIVSQAIGYGLLFDMVFLFRNLSIMGGLLVCLSDSLLRKKKSSSTLFASLPSLTDMERHQYFLLAGRGLLVVLFFGFIAQGEWSLLRFMGSLLGLVACGMVVVGFRAKWSAAFLVALLCIMNVIVNNWWSVHHSDNYGRDVQKYNFFQCLSIMGGLLLLVSTGPGQLSYDEKKKEY</sequence>
<keyword evidence="5 6" id="KW-0472">Membrane</keyword>
<evidence type="ECO:0000256" key="1">
    <source>
        <dbReference type="ARBA" id="ARBA00004141"/>
    </source>
</evidence>
<reference evidence="7 8" key="1">
    <citation type="journal article" date="2018" name="G3 (Bethesda)">
        <title>Phylogenetic and Phylogenomic Definition of Rhizopus Species.</title>
        <authorList>
            <person name="Gryganskyi A.P."/>
            <person name="Golan J."/>
            <person name="Dolatabadi S."/>
            <person name="Mondo S."/>
            <person name="Robb S."/>
            <person name="Idnurm A."/>
            <person name="Muszewska A."/>
            <person name="Steczkiewicz K."/>
            <person name="Masonjones S."/>
            <person name="Liao H.L."/>
            <person name="Gajdeczka M.T."/>
            <person name="Anike F."/>
            <person name="Vuek A."/>
            <person name="Anishchenko I.M."/>
            <person name="Voigt K."/>
            <person name="de Hoog G.S."/>
            <person name="Smith M.E."/>
            <person name="Heitman J."/>
            <person name="Vilgalys R."/>
            <person name="Stajich J.E."/>
        </authorList>
    </citation>
    <scope>NUCLEOTIDE SEQUENCE [LARGE SCALE GENOMIC DNA]</scope>
    <source>
        <strain evidence="7 8">LSU 92-RS-03</strain>
    </source>
</reference>
<proteinExistence type="inferred from homology"/>
<evidence type="ECO:0000256" key="5">
    <source>
        <dbReference type="ARBA" id="ARBA00023136"/>
    </source>
</evidence>
<evidence type="ECO:0000256" key="4">
    <source>
        <dbReference type="ARBA" id="ARBA00022989"/>
    </source>
</evidence>
<evidence type="ECO:0000256" key="6">
    <source>
        <dbReference type="SAM" id="Phobius"/>
    </source>
</evidence>
<evidence type="ECO:0000256" key="3">
    <source>
        <dbReference type="ARBA" id="ARBA00022692"/>
    </source>
</evidence>
<name>A0A367JDU3_RHIST</name>